<dbReference type="Proteomes" id="UP000287233">
    <property type="component" value="Chromosome"/>
</dbReference>
<reference evidence="7" key="1">
    <citation type="submission" date="2018-12" db="EMBL/GenBank/DDBJ databases">
        <title>Complete genome sequence of an uncultured bacterium of the candidate phylum Bipolaricaulota.</title>
        <authorList>
            <person name="Kadnikov V.V."/>
            <person name="Mardanov A.V."/>
            <person name="Beletsky A.V."/>
            <person name="Frank Y.A."/>
            <person name="Karnachuk O.V."/>
            <person name="Ravin N.V."/>
        </authorList>
    </citation>
    <scope>NUCLEOTIDE SEQUENCE [LARGE SCALE GENOMIC DNA]</scope>
</reference>
<protein>
    <recommendedName>
        <fullName evidence="3">Glycine cleavage system H protein</fullName>
    </recommendedName>
</protein>
<dbReference type="Gene3D" id="2.40.50.100">
    <property type="match status" value="1"/>
</dbReference>
<dbReference type="EMBL" id="CP034928">
    <property type="protein sequence ID" value="QAA76282.1"/>
    <property type="molecule type" value="Genomic_DNA"/>
</dbReference>
<comment type="function">
    <text evidence="3">The glycine cleavage system catalyzes the degradation of glycine. The H protein shuttles the methylamine group of glycine from the P protein to the T protein.</text>
</comment>
<keyword evidence="2 3" id="KW-0450">Lipoyl</keyword>
<organism evidence="6 7">
    <name type="scientific">Bipolaricaulis sibiricus</name>
    <dbReference type="NCBI Taxonomy" id="2501609"/>
    <lineage>
        <taxon>Bacteria</taxon>
        <taxon>Candidatus Bipolaricaulota</taxon>
        <taxon>Candidatus Bipolaricaulia</taxon>
        <taxon>Candidatus Bipolaricaulales</taxon>
        <taxon>Candidatus Bipolaricaulaceae</taxon>
        <taxon>Candidatus Bipolaricaulis</taxon>
    </lineage>
</organism>
<dbReference type="CDD" id="cd06848">
    <property type="entry name" value="GCS_H"/>
    <property type="match status" value="1"/>
</dbReference>
<dbReference type="SUPFAM" id="SSF51230">
    <property type="entry name" value="Single hybrid motif"/>
    <property type="match status" value="1"/>
</dbReference>
<dbReference type="AlphaFoldDB" id="A0A410FTG9"/>
<dbReference type="HAMAP" id="MF_00272">
    <property type="entry name" value="GcvH"/>
    <property type="match status" value="1"/>
</dbReference>
<name>A0A410FTG9_BIPS1</name>
<dbReference type="GO" id="GO:0009249">
    <property type="term" value="P:protein lipoylation"/>
    <property type="evidence" value="ECO:0007669"/>
    <property type="project" value="TreeGrafter"/>
</dbReference>
<dbReference type="NCBIfam" id="TIGR00527">
    <property type="entry name" value="gcvH"/>
    <property type="match status" value="1"/>
</dbReference>
<dbReference type="GO" id="GO:0005829">
    <property type="term" value="C:cytosol"/>
    <property type="evidence" value="ECO:0007669"/>
    <property type="project" value="TreeGrafter"/>
</dbReference>
<feature type="modified residue" description="N6-lipoyllysine" evidence="3 4">
    <location>
        <position position="62"/>
    </location>
</feature>
<gene>
    <name evidence="3" type="primary">gcvH</name>
    <name evidence="6" type="ORF">BIP78_0516</name>
</gene>
<evidence type="ECO:0000256" key="2">
    <source>
        <dbReference type="ARBA" id="ARBA00022823"/>
    </source>
</evidence>
<dbReference type="PANTHER" id="PTHR11715:SF3">
    <property type="entry name" value="GLYCINE CLEAVAGE SYSTEM H PROTEIN-RELATED"/>
    <property type="match status" value="1"/>
</dbReference>
<dbReference type="GO" id="GO:0005960">
    <property type="term" value="C:glycine cleavage complex"/>
    <property type="evidence" value="ECO:0007669"/>
    <property type="project" value="InterPro"/>
</dbReference>
<evidence type="ECO:0000259" key="5">
    <source>
        <dbReference type="PROSITE" id="PS50968"/>
    </source>
</evidence>
<dbReference type="InterPro" id="IPR033753">
    <property type="entry name" value="GCV_H/Fam206"/>
</dbReference>
<comment type="cofactor">
    <cofactor evidence="3">
        <name>(R)-lipoate</name>
        <dbReference type="ChEBI" id="CHEBI:83088"/>
    </cofactor>
    <text evidence="3">Binds 1 lipoyl cofactor covalently.</text>
</comment>
<dbReference type="InterPro" id="IPR002930">
    <property type="entry name" value="GCV_H"/>
</dbReference>
<evidence type="ECO:0000256" key="1">
    <source>
        <dbReference type="ARBA" id="ARBA00009249"/>
    </source>
</evidence>
<dbReference type="PROSITE" id="PS50968">
    <property type="entry name" value="BIOTINYL_LIPOYL"/>
    <property type="match status" value="1"/>
</dbReference>
<dbReference type="InterPro" id="IPR011053">
    <property type="entry name" value="Single_hybrid_motif"/>
</dbReference>
<dbReference type="KEGG" id="bih:BIP78_0516"/>
<dbReference type="InterPro" id="IPR017453">
    <property type="entry name" value="GCV_H_sub"/>
</dbReference>
<dbReference type="InterPro" id="IPR003016">
    <property type="entry name" value="2-oxoA_DH_lipoyl-BS"/>
</dbReference>
<feature type="domain" description="Lipoyl-binding" evidence="5">
    <location>
        <begin position="21"/>
        <end position="103"/>
    </location>
</feature>
<dbReference type="NCBIfam" id="NF002270">
    <property type="entry name" value="PRK01202.1"/>
    <property type="match status" value="1"/>
</dbReference>
<accession>A0A410FTG9</accession>
<dbReference type="PROSITE" id="PS00189">
    <property type="entry name" value="LIPOYL"/>
    <property type="match status" value="1"/>
</dbReference>
<evidence type="ECO:0000313" key="7">
    <source>
        <dbReference type="Proteomes" id="UP000287233"/>
    </source>
</evidence>
<dbReference type="InterPro" id="IPR000089">
    <property type="entry name" value="Biotin_lipoyl"/>
</dbReference>
<evidence type="ECO:0000313" key="6">
    <source>
        <dbReference type="EMBL" id="QAA76282.1"/>
    </source>
</evidence>
<evidence type="ECO:0000256" key="4">
    <source>
        <dbReference type="PIRSR" id="PIRSR617453-50"/>
    </source>
</evidence>
<dbReference type="GO" id="GO:0019464">
    <property type="term" value="P:glycine decarboxylation via glycine cleavage system"/>
    <property type="evidence" value="ECO:0007669"/>
    <property type="project" value="UniProtKB-UniRule"/>
</dbReference>
<comment type="subunit">
    <text evidence="3">The glycine cleavage system is composed of four proteins: P, T, L and H.</text>
</comment>
<dbReference type="PANTHER" id="PTHR11715">
    <property type="entry name" value="GLYCINE CLEAVAGE SYSTEM H PROTEIN"/>
    <property type="match status" value="1"/>
</dbReference>
<proteinExistence type="inferred from homology"/>
<evidence type="ECO:0000256" key="3">
    <source>
        <dbReference type="HAMAP-Rule" id="MF_00272"/>
    </source>
</evidence>
<dbReference type="Pfam" id="PF01597">
    <property type="entry name" value="GCV_H"/>
    <property type="match status" value="1"/>
</dbReference>
<comment type="similarity">
    <text evidence="1 3">Belongs to the GcvH family.</text>
</comment>
<sequence>MTATEFRYTKDHEWVRLEGDKAWVGITDHAQKQLGDIVFVELPPVGKVVRLGETVASVESVKAVGEVGAPLSGVVLEVNQALSASPDLVNKDPQGQGWLFTLRISTPSELSALLDAKAYEALVASGG</sequence>